<feature type="region of interest" description="Disordered" evidence="1">
    <location>
        <begin position="26"/>
        <end position="78"/>
    </location>
</feature>
<sequence length="78" mass="9585">MNVPTAPKLPRQRTFWKVNRLATRCRRDPSLYPRAPRSKRPHPPRPRPRRLRRRRRLSRRQLPRLRSPDRTDCRSPET</sequence>
<feature type="compositionally biased region" description="Basic and acidic residues" evidence="1">
    <location>
        <begin position="66"/>
        <end position="78"/>
    </location>
</feature>
<dbReference type="EMBL" id="JACGWJ010000005">
    <property type="protein sequence ID" value="KAL0417975.1"/>
    <property type="molecule type" value="Genomic_DNA"/>
</dbReference>
<reference evidence="2" key="1">
    <citation type="submission" date="2020-06" db="EMBL/GenBank/DDBJ databases">
        <authorList>
            <person name="Li T."/>
            <person name="Hu X."/>
            <person name="Zhang T."/>
            <person name="Song X."/>
            <person name="Zhang H."/>
            <person name="Dai N."/>
            <person name="Sheng W."/>
            <person name="Hou X."/>
            <person name="Wei L."/>
        </authorList>
    </citation>
    <scope>NUCLEOTIDE SEQUENCE</scope>
    <source>
        <strain evidence="2">G02</strain>
        <tissue evidence="2">Leaf</tissue>
    </source>
</reference>
<reference evidence="2" key="2">
    <citation type="journal article" date="2024" name="Plant">
        <title>Genomic evolution and insights into agronomic trait innovations of Sesamum species.</title>
        <authorList>
            <person name="Miao H."/>
            <person name="Wang L."/>
            <person name="Qu L."/>
            <person name="Liu H."/>
            <person name="Sun Y."/>
            <person name="Le M."/>
            <person name="Wang Q."/>
            <person name="Wei S."/>
            <person name="Zheng Y."/>
            <person name="Lin W."/>
            <person name="Duan Y."/>
            <person name="Cao H."/>
            <person name="Xiong S."/>
            <person name="Wang X."/>
            <person name="Wei L."/>
            <person name="Li C."/>
            <person name="Ma Q."/>
            <person name="Ju M."/>
            <person name="Zhao R."/>
            <person name="Li G."/>
            <person name="Mu C."/>
            <person name="Tian Q."/>
            <person name="Mei H."/>
            <person name="Zhang T."/>
            <person name="Gao T."/>
            <person name="Zhang H."/>
        </authorList>
    </citation>
    <scope>NUCLEOTIDE SEQUENCE</scope>
    <source>
        <strain evidence="2">G02</strain>
    </source>
</reference>
<comment type="caution">
    <text evidence="2">The sequence shown here is derived from an EMBL/GenBank/DDBJ whole genome shotgun (WGS) entry which is preliminary data.</text>
</comment>
<name>A0AAW2UP26_SESRA</name>
<proteinExistence type="predicted"/>
<gene>
    <name evidence="2" type="ORF">Sradi_1211000</name>
</gene>
<organism evidence="2">
    <name type="scientific">Sesamum radiatum</name>
    <name type="common">Black benniseed</name>
    <dbReference type="NCBI Taxonomy" id="300843"/>
    <lineage>
        <taxon>Eukaryota</taxon>
        <taxon>Viridiplantae</taxon>
        <taxon>Streptophyta</taxon>
        <taxon>Embryophyta</taxon>
        <taxon>Tracheophyta</taxon>
        <taxon>Spermatophyta</taxon>
        <taxon>Magnoliopsida</taxon>
        <taxon>eudicotyledons</taxon>
        <taxon>Gunneridae</taxon>
        <taxon>Pentapetalae</taxon>
        <taxon>asterids</taxon>
        <taxon>lamiids</taxon>
        <taxon>Lamiales</taxon>
        <taxon>Pedaliaceae</taxon>
        <taxon>Sesamum</taxon>
    </lineage>
</organism>
<evidence type="ECO:0000313" key="2">
    <source>
        <dbReference type="EMBL" id="KAL0417975.1"/>
    </source>
</evidence>
<dbReference type="AlphaFoldDB" id="A0AAW2UP26"/>
<protein>
    <submittedName>
        <fullName evidence="2">Uncharacterized protein</fullName>
    </submittedName>
</protein>
<accession>A0AAW2UP26</accession>
<feature type="compositionally biased region" description="Basic residues" evidence="1">
    <location>
        <begin position="36"/>
        <end position="63"/>
    </location>
</feature>
<evidence type="ECO:0000256" key="1">
    <source>
        <dbReference type="SAM" id="MobiDB-lite"/>
    </source>
</evidence>